<dbReference type="Proteomes" id="UP001181313">
    <property type="component" value="Unassembled WGS sequence"/>
</dbReference>
<dbReference type="EMBL" id="JAVSGH010000036">
    <property type="protein sequence ID" value="MDT3727801.1"/>
    <property type="molecule type" value="Genomic_DNA"/>
</dbReference>
<evidence type="ECO:0000256" key="1">
    <source>
        <dbReference type="SAM" id="Phobius"/>
    </source>
</evidence>
<gene>
    <name evidence="2" type="ORF">ROS62_24150</name>
</gene>
<evidence type="ECO:0000313" key="2">
    <source>
        <dbReference type="EMBL" id="MDT3727801.1"/>
    </source>
</evidence>
<organism evidence="2 3">
    <name type="scientific">Streptomyces althioticus subsp. attaecolombicae</name>
    <dbReference type="NCBI Taxonomy" id="3075534"/>
    <lineage>
        <taxon>Bacteria</taxon>
        <taxon>Bacillati</taxon>
        <taxon>Actinomycetota</taxon>
        <taxon>Actinomycetes</taxon>
        <taxon>Kitasatosporales</taxon>
        <taxon>Streptomycetaceae</taxon>
        <taxon>Streptomyces</taxon>
        <taxon>Streptomyces althioticus group</taxon>
    </lineage>
</organism>
<feature type="transmembrane region" description="Helical" evidence="1">
    <location>
        <begin position="22"/>
        <end position="50"/>
    </location>
</feature>
<keyword evidence="3" id="KW-1185">Reference proteome</keyword>
<protein>
    <submittedName>
        <fullName evidence="2">Uncharacterized protein</fullName>
    </submittedName>
</protein>
<sequence length="109" mass="11621">MGLGVRGVLRAGRWARRREGRAWWWTVLRLLPLTLPVLTFAGLGSLLGLLMFRAGTLEQAAYAWPALAVFAAGGALAAGAAIVARGVALVRRVRREGGALGRAQGVFRK</sequence>
<reference evidence="2" key="1">
    <citation type="submission" date="2024-05" db="EMBL/GenBank/DDBJ databases">
        <title>30 novel species of actinomycetes from the DSMZ collection.</title>
        <authorList>
            <person name="Nouioui I."/>
        </authorList>
    </citation>
    <scope>NUCLEOTIDE SEQUENCE</scope>
    <source>
        <strain evidence="2">DSM 41972</strain>
    </source>
</reference>
<keyword evidence="1" id="KW-0472">Membrane</keyword>
<evidence type="ECO:0000313" key="3">
    <source>
        <dbReference type="Proteomes" id="UP001181313"/>
    </source>
</evidence>
<keyword evidence="1" id="KW-0812">Transmembrane</keyword>
<dbReference type="RefSeq" id="WP_337675096.1">
    <property type="nucleotide sequence ID" value="NZ_JAVSGH010000036.1"/>
</dbReference>
<accession>A0ABU3I4C5</accession>
<name>A0ABU3I4C5_9ACTN</name>
<proteinExistence type="predicted"/>
<comment type="caution">
    <text evidence="2">The sequence shown here is derived from an EMBL/GenBank/DDBJ whole genome shotgun (WGS) entry which is preliminary data.</text>
</comment>
<keyword evidence="1" id="KW-1133">Transmembrane helix</keyword>
<feature type="transmembrane region" description="Helical" evidence="1">
    <location>
        <begin position="62"/>
        <end position="84"/>
    </location>
</feature>